<keyword evidence="2 4" id="KW-0853">WD repeat</keyword>
<dbReference type="Pfam" id="PF00400">
    <property type="entry name" value="WD40"/>
    <property type="match status" value="3"/>
</dbReference>
<evidence type="ECO:0000256" key="5">
    <source>
        <dbReference type="SAM" id="MobiDB-lite"/>
    </source>
</evidence>
<reference evidence="6 7" key="1">
    <citation type="submission" date="2016-03" db="EMBL/GenBank/DDBJ databases">
        <title>Comparative genomics of Pseudogymnoascus destructans, the fungus causing white-nose syndrome of bats.</title>
        <authorList>
            <person name="Palmer J.M."/>
            <person name="Drees K.P."/>
            <person name="Foster J.T."/>
            <person name="Lindner D.L."/>
        </authorList>
    </citation>
    <scope>NUCLEOTIDE SEQUENCE [LARGE SCALE GENOMIC DNA]</scope>
    <source>
        <strain evidence="6 7">UAMH 10579</strain>
    </source>
</reference>
<dbReference type="InterPro" id="IPR036322">
    <property type="entry name" value="WD40_repeat_dom_sf"/>
</dbReference>
<dbReference type="GeneID" id="28838560"/>
<dbReference type="PANTHER" id="PTHR10971">
    <property type="entry name" value="MRNA EXPORT FACTOR AND BUB3"/>
    <property type="match status" value="1"/>
</dbReference>
<reference evidence="7" key="2">
    <citation type="journal article" date="2018" name="Nat. Commun.">
        <title>Extreme sensitivity to ultraviolet light in the fungal pathogen causing white-nose syndrome of bats.</title>
        <authorList>
            <person name="Palmer J.M."/>
            <person name="Drees K.P."/>
            <person name="Foster J.T."/>
            <person name="Lindner D.L."/>
        </authorList>
    </citation>
    <scope>NUCLEOTIDE SEQUENCE [LARGE SCALE GENOMIC DNA]</scope>
    <source>
        <strain evidence="7">UAMH 10579</strain>
    </source>
</reference>
<evidence type="ECO:0000313" key="7">
    <source>
        <dbReference type="Proteomes" id="UP000091956"/>
    </source>
</evidence>
<evidence type="ECO:0000256" key="3">
    <source>
        <dbReference type="ARBA" id="ARBA00022737"/>
    </source>
</evidence>
<dbReference type="RefSeq" id="XP_018129258.1">
    <property type="nucleotide sequence ID" value="XM_018274640.1"/>
</dbReference>
<evidence type="ECO:0000256" key="1">
    <source>
        <dbReference type="ARBA" id="ARBA00007830"/>
    </source>
</evidence>
<keyword evidence="3" id="KW-0677">Repeat</keyword>
<dbReference type="Proteomes" id="UP000091956">
    <property type="component" value="Unassembled WGS sequence"/>
</dbReference>
<dbReference type="STRING" id="342668.A0A1B8GI97"/>
<dbReference type="Gene3D" id="2.130.10.10">
    <property type="entry name" value="YVTN repeat-like/Quinoprotein amine dehydrogenase"/>
    <property type="match status" value="1"/>
</dbReference>
<sequence>MASSSNVLGQVSTDTQLANGPDDGISGLSWSPLSRHLAVASWEGKVRIYDMTHTRSGEGRALIDFGGPALSCSWSKDGQKVIGAGADKAARLLDLASNGAPPQQVAAHDAPISSVHFFTPPSSNAPMIVTGSWDKTIKYWDLRQQSAVASVACQERVYSMDVKGDLLVTGTADRHINIIKLDNPTTFHQTLRSPLHHQTRVVSCFNDANGFAIGSIEGRCAFRFIDKKDTSLNFTFKCHRSPPANNITTAHAVNAISFHPQHGTFSTAGSDGTFHFWDKDTHMRIRAFPSAGGSISATAFSGDGGVFAYAVSYDWSKGYAGSSAQVPNKVMLHAVGEEECKPKGRGGERR</sequence>
<dbReference type="InterPro" id="IPR020472">
    <property type="entry name" value="WD40_PAC1"/>
</dbReference>
<dbReference type="PRINTS" id="PR00320">
    <property type="entry name" value="GPROTEINBRPT"/>
</dbReference>
<protein>
    <submittedName>
        <fullName evidence="6">Poly(A)+ RNA export protein</fullName>
    </submittedName>
</protein>
<evidence type="ECO:0000256" key="4">
    <source>
        <dbReference type="PROSITE-ProRule" id="PRU00221"/>
    </source>
</evidence>
<gene>
    <name evidence="6" type="primary">RAE1</name>
    <name evidence="6" type="ORF">VE01_05174</name>
</gene>
<keyword evidence="7" id="KW-1185">Reference proteome</keyword>
<dbReference type="EMBL" id="KV460235">
    <property type="protein sequence ID" value="OBT95525.1"/>
    <property type="molecule type" value="Genomic_DNA"/>
</dbReference>
<evidence type="ECO:0000313" key="6">
    <source>
        <dbReference type="EMBL" id="OBT95525.1"/>
    </source>
</evidence>
<dbReference type="PROSITE" id="PS50294">
    <property type="entry name" value="WD_REPEATS_REGION"/>
    <property type="match status" value="1"/>
</dbReference>
<dbReference type="AlphaFoldDB" id="A0A1B8GI97"/>
<name>A0A1B8GI97_9PEZI</name>
<dbReference type="OrthoDB" id="256303at2759"/>
<feature type="repeat" description="WD" evidence="4">
    <location>
        <begin position="253"/>
        <end position="287"/>
    </location>
</feature>
<dbReference type="FunFam" id="2.130.10.10:FF:000190">
    <property type="entry name" value="Nuclear pore complex subunit"/>
    <property type="match status" value="1"/>
</dbReference>
<dbReference type="SUPFAM" id="SSF50978">
    <property type="entry name" value="WD40 repeat-like"/>
    <property type="match status" value="1"/>
</dbReference>
<feature type="compositionally biased region" description="Polar residues" evidence="5">
    <location>
        <begin position="1"/>
        <end position="18"/>
    </location>
</feature>
<comment type="similarity">
    <text evidence="1">Belongs to the WD repeat rae1 family.</text>
</comment>
<organism evidence="6 7">
    <name type="scientific">Pseudogymnoascus verrucosus</name>
    <dbReference type="NCBI Taxonomy" id="342668"/>
    <lineage>
        <taxon>Eukaryota</taxon>
        <taxon>Fungi</taxon>
        <taxon>Dikarya</taxon>
        <taxon>Ascomycota</taxon>
        <taxon>Pezizomycotina</taxon>
        <taxon>Leotiomycetes</taxon>
        <taxon>Thelebolales</taxon>
        <taxon>Thelebolaceae</taxon>
        <taxon>Pseudogymnoascus</taxon>
    </lineage>
</organism>
<feature type="repeat" description="WD" evidence="4">
    <location>
        <begin position="105"/>
        <end position="150"/>
    </location>
</feature>
<accession>A0A1B8GI97</accession>
<evidence type="ECO:0000256" key="2">
    <source>
        <dbReference type="ARBA" id="ARBA00022574"/>
    </source>
</evidence>
<dbReference type="InterPro" id="IPR015943">
    <property type="entry name" value="WD40/YVTN_repeat-like_dom_sf"/>
</dbReference>
<proteinExistence type="inferred from homology"/>
<dbReference type="PROSITE" id="PS50082">
    <property type="entry name" value="WD_REPEATS_2"/>
    <property type="match status" value="2"/>
</dbReference>
<feature type="region of interest" description="Disordered" evidence="5">
    <location>
        <begin position="1"/>
        <end position="23"/>
    </location>
</feature>
<dbReference type="SMART" id="SM00320">
    <property type="entry name" value="WD40"/>
    <property type="match status" value="5"/>
</dbReference>
<dbReference type="InterPro" id="IPR001680">
    <property type="entry name" value="WD40_rpt"/>
</dbReference>